<dbReference type="PROSITE" id="PS50110">
    <property type="entry name" value="RESPONSE_REGULATORY"/>
    <property type="match status" value="1"/>
</dbReference>
<evidence type="ECO:0000313" key="12">
    <source>
        <dbReference type="Proteomes" id="UP000243426"/>
    </source>
</evidence>
<dbReference type="EMBL" id="LT629748">
    <property type="protein sequence ID" value="SDR94277.1"/>
    <property type="molecule type" value="Genomic_DNA"/>
</dbReference>
<dbReference type="InterPro" id="IPR003593">
    <property type="entry name" value="AAA+_ATPase"/>
</dbReference>
<dbReference type="Pfam" id="PF00158">
    <property type="entry name" value="Sigma54_activat"/>
    <property type="match status" value="1"/>
</dbReference>
<keyword evidence="7" id="KW-0804">Transcription</keyword>
<keyword evidence="1 8" id="KW-0597">Phosphoprotein</keyword>
<proteinExistence type="predicted"/>
<keyword evidence="12" id="KW-1185">Reference proteome</keyword>
<dbReference type="Pfam" id="PF02954">
    <property type="entry name" value="HTH_8"/>
    <property type="match status" value="1"/>
</dbReference>
<sequence>MTQTDHILLVEDDRGLRELLQEELEAEGYRVTACADAEQGLQVLHSETPDLLVSDLRLPGADGLSLLPALSQCDMPPAVLIITAFGSVQQAVKALQAGADDFLTKPLEMDHFLLTVSRLLENRRLRNEVQHYRSLLAVEQFNGIIGQSQAMQQLFHNIRQIASADGPVLVQGESGTGKELVARALHDQSSRRDGPYMVVNCGGIPGELMESEFFGHAAGAFTGARNQRAGLFQQADGGTLLLDELGEMPLSLQAKLLRVLQDGKVRPVGSDHEIQLDVHIIGATNRNLTEAVADGSFREDLFYRLETFALQVPPLRARGDDIQRLAEFFLTRFNARQQRSIKGFSDEALAILQGYTFPGNVRELQNAVERAATFCDTPLIEIHHLPQRICEQPAGQPLPVSSTSGPATQLPVSNEPEGMPTLETVQRQYIQQVVQATGGNKRRAADILGITRRTLYRWLE</sequence>
<dbReference type="CDD" id="cd00009">
    <property type="entry name" value="AAA"/>
    <property type="match status" value="1"/>
</dbReference>
<dbReference type="Pfam" id="PF25601">
    <property type="entry name" value="AAA_lid_14"/>
    <property type="match status" value="1"/>
</dbReference>
<dbReference type="OrthoDB" id="9804019at2"/>
<dbReference type="InterPro" id="IPR009057">
    <property type="entry name" value="Homeodomain-like_sf"/>
</dbReference>
<dbReference type="PANTHER" id="PTHR32071">
    <property type="entry name" value="TRANSCRIPTIONAL REGULATORY PROTEIN"/>
    <property type="match status" value="1"/>
</dbReference>
<dbReference type="GO" id="GO:0006355">
    <property type="term" value="P:regulation of DNA-templated transcription"/>
    <property type="evidence" value="ECO:0007669"/>
    <property type="project" value="InterPro"/>
</dbReference>
<evidence type="ECO:0000256" key="2">
    <source>
        <dbReference type="ARBA" id="ARBA00022741"/>
    </source>
</evidence>
<organism evidence="11 12">
    <name type="scientific">Halopseudomonas litoralis</name>
    <dbReference type="NCBI Taxonomy" id="797277"/>
    <lineage>
        <taxon>Bacteria</taxon>
        <taxon>Pseudomonadati</taxon>
        <taxon>Pseudomonadota</taxon>
        <taxon>Gammaproteobacteria</taxon>
        <taxon>Pseudomonadales</taxon>
        <taxon>Pseudomonadaceae</taxon>
        <taxon>Halopseudomonas</taxon>
    </lineage>
</organism>
<feature type="domain" description="Sigma-54 factor interaction" evidence="9">
    <location>
        <begin position="144"/>
        <end position="373"/>
    </location>
</feature>
<dbReference type="STRING" id="797277.SAMN05216198_0815"/>
<evidence type="ECO:0000256" key="3">
    <source>
        <dbReference type="ARBA" id="ARBA00022840"/>
    </source>
</evidence>
<dbReference type="InterPro" id="IPR002197">
    <property type="entry name" value="HTH_Fis"/>
</dbReference>
<evidence type="ECO:0000256" key="8">
    <source>
        <dbReference type="PROSITE-ProRule" id="PRU00169"/>
    </source>
</evidence>
<dbReference type="AlphaFoldDB" id="A0A1H1N5S6"/>
<dbReference type="PROSITE" id="PS00676">
    <property type="entry name" value="SIGMA54_INTERACT_2"/>
    <property type="match status" value="1"/>
</dbReference>
<dbReference type="FunFam" id="3.40.50.2300:FF:000018">
    <property type="entry name" value="DNA-binding transcriptional regulator NtrC"/>
    <property type="match status" value="1"/>
</dbReference>
<dbReference type="SUPFAM" id="SSF52540">
    <property type="entry name" value="P-loop containing nucleoside triphosphate hydrolases"/>
    <property type="match status" value="1"/>
</dbReference>
<dbReference type="InterPro" id="IPR058031">
    <property type="entry name" value="AAA_lid_NorR"/>
</dbReference>
<dbReference type="Gene3D" id="1.10.8.60">
    <property type="match status" value="1"/>
</dbReference>
<dbReference type="GO" id="GO:0005524">
    <property type="term" value="F:ATP binding"/>
    <property type="evidence" value="ECO:0007669"/>
    <property type="project" value="UniProtKB-KW"/>
</dbReference>
<dbReference type="PRINTS" id="PR01590">
    <property type="entry name" value="HTHFIS"/>
</dbReference>
<dbReference type="InterPro" id="IPR027417">
    <property type="entry name" value="P-loop_NTPase"/>
</dbReference>
<name>A0A1H1N5S6_9GAMM</name>
<dbReference type="GO" id="GO:0043565">
    <property type="term" value="F:sequence-specific DNA binding"/>
    <property type="evidence" value="ECO:0007669"/>
    <property type="project" value="InterPro"/>
</dbReference>
<dbReference type="PROSITE" id="PS00675">
    <property type="entry name" value="SIGMA54_INTERACT_1"/>
    <property type="match status" value="1"/>
</dbReference>
<dbReference type="InterPro" id="IPR025943">
    <property type="entry name" value="Sigma_54_int_dom_ATP-bd_2"/>
</dbReference>
<dbReference type="InterPro" id="IPR002078">
    <property type="entry name" value="Sigma_54_int"/>
</dbReference>
<dbReference type="SUPFAM" id="SSF46689">
    <property type="entry name" value="Homeodomain-like"/>
    <property type="match status" value="1"/>
</dbReference>
<gene>
    <name evidence="11" type="ORF">SAMN05216198_0815</name>
</gene>
<dbReference type="InterPro" id="IPR011006">
    <property type="entry name" value="CheY-like_superfamily"/>
</dbReference>
<evidence type="ECO:0000256" key="5">
    <source>
        <dbReference type="ARBA" id="ARBA00023015"/>
    </source>
</evidence>
<reference evidence="12" key="1">
    <citation type="submission" date="2016-10" db="EMBL/GenBank/DDBJ databases">
        <authorList>
            <person name="Varghese N."/>
            <person name="Submissions S."/>
        </authorList>
    </citation>
    <scope>NUCLEOTIDE SEQUENCE [LARGE SCALE GENOMIC DNA]</scope>
    <source>
        <strain evidence="12">2SM5</strain>
    </source>
</reference>
<keyword evidence="2" id="KW-0547">Nucleotide-binding</keyword>
<keyword evidence="5" id="KW-0805">Transcription regulation</keyword>
<evidence type="ECO:0000256" key="7">
    <source>
        <dbReference type="ARBA" id="ARBA00023163"/>
    </source>
</evidence>
<evidence type="ECO:0000259" key="10">
    <source>
        <dbReference type="PROSITE" id="PS50110"/>
    </source>
</evidence>
<keyword evidence="3" id="KW-0067">ATP-binding</keyword>
<evidence type="ECO:0000256" key="1">
    <source>
        <dbReference type="ARBA" id="ARBA00022553"/>
    </source>
</evidence>
<accession>A0A1H1N5S6</accession>
<dbReference type="InterPro" id="IPR001789">
    <property type="entry name" value="Sig_transdc_resp-reg_receiver"/>
</dbReference>
<evidence type="ECO:0000313" key="11">
    <source>
        <dbReference type="EMBL" id="SDR94277.1"/>
    </source>
</evidence>
<dbReference type="SUPFAM" id="SSF52172">
    <property type="entry name" value="CheY-like"/>
    <property type="match status" value="1"/>
</dbReference>
<dbReference type="InterPro" id="IPR025944">
    <property type="entry name" value="Sigma_54_int_dom_CS"/>
</dbReference>
<dbReference type="InterPro" id="IPR025662">
    <property type="entry name" value="Sigma_54_int_dom_ATP-bd_1"/>
</dbReference>
<feature type="domain" description="Response regulatory" evidence="10">
    <location>
        <begin position="6"/>
        <end position="120"/>
    </location>
</feature>
<feature type="modified residue" description="4-aspartylphosphate" evidence="8">
    <location>
        <position position="55"/>
    </location>
</feature>
<evidence type="ECO:0000256" key="6">
    <source>
        <dbReference type="ARBA" id="ARBA00023125"/>
    </source>
</evidence>
<dbReference type="Gene3D" id="1.10.10.60">
    <property type="entry name" value="Homeodomain-like"/>
    <property type="match status" value="1"/>
</dbReference>
<keyword evidence="6 11" id="KW-0238">DNA-binding</keyword>
<evidence type="ECO:0000259" key="9">
    <source>
        <dbReference type="PROSITE" id="PS50045"/>
    </source>
</evidence>
<dbReference type="PROSITE" id="PS50045">
    <property type="entry name" value="SIGMA54_INTERACT_4"/>
    <property type="match status" value="1"/>
</dbReference>
<dbReference type="GO" id="GO:0000160">
    <property type="term" value="P:phosphorelay signal transduction system"/>
    <property type="evidence" value="ECO:0007669"/>
    <property type="project" value="UniProtKB-KW"/>
</dbReference>
<keyword evidence="4" id="KW-0902">Two-component regulatory system</keyword>
<dbReference type="Pfam" id="PF00072">
    <property type="entry name" value="Response_reg"/>
    <property type="match status" value="1"/>
</dbReference>
<dbReference type="PANTHER" id="PTHR32071:SF117">
    <property type="entry name" value="PTS-DEPENDENT DIHYDROXYACETONE KINASE OPERON REGULATORY PROTEIN-RELATED"/>
    <property type="match status" value="1"/>
</dbReference>
<dbReference type="SMART" id="SM00382">
    <property type="entry name" value="AAA"/>
    <property type="match status" value="1"/>
</dbReference>
<protein>
    <submittedName>
        <fullName evidence="11">DNA-binding transcriptional response regulator, NtrC family, contains REC, AAA-type ATPase, and a Fis-type DNA-binding domains</fullName>
    </submittedName>
</protein>
<dbReference type="SMART" id="SM00448">
    <property type="entry name" value="REC"/>
    <property type="match status" value="1"/>
</dbReference>
<evidence type="ECO:0000256" key="4">
    <source>
        <dbReference type="ARBA" id="ARBA00023012"/>
    </source>
</evidence>
<dbReference type="Proteomes" id="UP000243426">
    <property type="component" value="Chromosome I"/>
</dbReference>
<dbReference type="PROSITE" id="PS00688">
    <property type="entry name" value="SIGMA54_INTERACT_3"/>
    <property type="match status" value="1"/>
</dbReference>
<dbReference type="FunFam" id="3.40.50.300:FF:000006">
    <property type="entry name" value="DNA-binding transcriptional regulator NtrC"/>
    <property type="match status" value="1"/>
</dbReference>
<dbReference type="Gene3D" id="3.40.50.300">
    <property type="entry name" value="P-loop containing nucleotide triphosphate hydrolases"/>
    <property type="match status" value="1"/>
</dbReference>
<dbReference type="Gene3D" id="3.40.50.2300">
    <property type="match status" value="1"/>
</dbReference>
<dbReference type="RefSeq" id="WP_090272149.1">
    <property type="nucleotide sequence ID" value="NZ_LT629748.1"/>
</dbReference>